<feature type="compositionally biased region" description="Basic and acidic residues" evidence="10">
    <location>
        <begin position="211"/>
        <end position="235"/>
    </location>
</feature>
<evidence type="ECO:0000256" key="3">
    <source>
        <dbReference type="ARBA" id="ARBA00022517"/>
    </source>
</evidence>
<feature type="compositionally biased region" description="Basic residues" evidence="10">
    <location>
        <begin position="271"/>
        <end position="288"/>
    </location>
</feature>
<organism evidence="11 12">
    <name type="scientific">Papiliotrema laurentii</name>
    <name type="common">Cryptococcus laurentii</name>
    <dbReference type="NCBI Taxonomy" id="5418"/>
    <lineage>
        <taxon>Eukaryota</taxon>
        <taxon>Fungi</taxon>
        <taxon>Dikarya</taxon>
        <taxon>Basidiomycota</taxon>
        <taxon>Agaricomycotina</taxon>
        <taxon>Tremellomycetes</taxon>
        <taxon>Tremellales</taxon>
        <taxon>Rhynchogastremaceae</taxon>
        <taxon>Papiliotrema</taxon>
    </lineage>
</organism>
<dbReference type="Proteomes" id="UP001182556">
    <property type="component" value="Unassembled WGS sequence"/>
</dbReference>
<keyword evidence="12" id="KW-1185">Reference proteome</keyword>
<dbReference type="GO" id="GO:0005730">
    <property type="term" value="C:nucleolus"/>
    <property type="evidence" value="ECO:0007669"/>
    <property type="project" value="UniProtKB-SubCell"/>
</dbReference>
<evidence type="ECO:0000256" key="4">
    <source>
        <dbReference type="ARBA" id="ARBA00022552"/>
    </source>
</evidence>
<evidence type="ECO:0000256" key="7">
    <source>
        <dbReference type="ARBA" id="ARBA00023274"/>
    </source>
</evidence>
<feature type="compositionally biased region" description="Polar residues" evidence="10">
    <location>
        <begin position="107"/>
        <end position="116"/>
    </location>
</feature>
<dbReference type="AlphaFoldDB" id="A0AAD9D264"/>
<evidence type="ECO:0000256" key="9">
    <source>
        <dbReference type="RuleBase" id="RU368027"/>
    </source>
</evidence>
<accession>A0AAD9D264</accession>
<dbReference type="EMBL" id="JAODAN010000006">
    <property type="protein sequence ID" value="KAK1923571.1"/>
    <property type="molecule type" value="Genomic_DNA"/>
</dbReference>
<evidence type="ECO:0000256" key="6">
    <source>
        <dbReference type="ARBA" id="ARBA00023242"/>
    </source>
</evidence>
<evidence type="ECO:0000256" key="10">
    <source>
        <dbReference type="SAM" id="MobiDB-lite"/>
    </source>
</evidence>
<keyword evidence="4 9" id="KW-0698">rRNA processing</keyword>
<evidence type="ECO:0000256" key="8">
    <source>
        <dbReference type="ARBA" id="ARBA00025053"/>
    </source>
</evidence>
<dbReference type="Pfam" id="PF06102">
    <property type="entry name" value="RRP36"/>
    <property type="match status" value="1"/>
</dbReference>
<feature type="compositionally biased region" description="Acidic residues" evidence="10">
    <location>
        <begin position="37"/>
        <end position="48"/>
    </location>
</feature>
<dbReference type="GO" id="GO:0030686">
    <property type="term" value="C:90S preribosome"/>
    <property type="evidence" value="ECO:0007669"/>
    <property type="project" value="TreeGrafter"/>
</dbReference>
<name>A0AAD9D264_PAPLA</name>
<sequence length="288" mass="32261">MSSDSEFSDDDILYTDSEVDEFALEEQGSGAAQWEPDAWDAEDSEDEDSLSRSLATIPLKTLAKARKSMGNVSRYQQGESSSTAQSGTPVKKATTSARAVEGRDSKNAPTAMSSKKQVSRIRQVVDLPKISRRDPRFSSVSAGGVDMHLHGKSYGFIPELLKEEYAKLKKDLAAASKAERTCARVDKESWAEERARLERLLAQTRTRLERTEREAREREVLAKAKKEEREKREGGKGAWYMKKAAKRDLLLKSKFEALEDKGGKLAVKKAMDKKRKKIAGKEKKSRPM</sequence>
<keyword evidence="3 9" id="KW-0690">Ribosome biogenesis</keyword>
<feature type="region of interest" description="Disordered" evidence="10">
    <location>
        <begin position="1"/>
        <end position="125"/>
    </location>
</feature>
<keyword evidence="5" id="KW-0175">Coiled coil</keyword>
<comment type="subunit">
    <text evidence="9">Associates with 90S and pre-40S pre-ribosomal particles.</text>
</comment>
<comment type="similarity">
    <text evidence="2 9">Belongs to the RRP36 family.</text>
</comment>
<comment type="caution">
    <text evidence="11">The sequence shown here is derived from an EMBL/GenBank/DDBJ whole genome shotgun (WGS) entry which is preliminary data.</text>
</comment>
<feature type="compositionally biased region" description="Acidic residues" evidence="10">
    <location>
        <begin position="1"/>
        <end position="24"/>
    </location>
</feature>
<protein>
    <recommendedName>
        <fullName evidence="9">rRNA biogenesis protein RRP36</fullName>
    </recommendedName>
</protein>
<evidence type="ECO:0000313" key="12">
    <source>
        <dbReference type="Proteomes" id="UP001182556"/>
    </source>
</evidence>
<keyword evidence="6 9" id="KW-0539">Nucleus</keyword>
<feature type="region of interest" description="Disordered" evidence="10">
    <location>
        <begin position="268"/>
        <end position="288"/>
    </location>
</feature>
<evidence type="ECO:0000256" key="1">
    <source>
        <dbReference type="ARBA" id="ARBA00004604"/>
    </source>
</evidence>
<keyword evidence="7 9" id="KW-0687">Ribonucleoprotein</keyword>
<dbReference type="GO" id="GO:0000462">
    <property type="term" value="P:maturation of SSU-rRNA from tricistronic rRNA transcript (SSU-rRNA, 5.8S rRNA, LSU-rRNA)"/>
    <property type="evidence" value="ECO:0007669"/>
    <property type="project" value="TreeGrafter"/>
</dbReference>
<dbReference type="InterPro" id="IPR009292">
    <property type="entry name" value="RRP36"/>
</dbReference>
<feature type="compositionally biased region" description="Polar residues" evidence="10">
    <location>
        <begin position="70"/>
        <end position="97"/>
    </location>
</feature>
<comment type="subcellular location">
    <subcellularLocation>
        <location evidence="1 9">Nucleus</location>
        <location evidence="1 9">Nucleolus</location>
    </subcellularLocation>
</comment>
<comment type="function">
    <text evidence="8 9">Component of the 90S pre-ribosome involved in the maturation of rRNAs. Required for early cleavages of the pre-RNAs in the 40S ribosomal subunit maturation pathway.</text>
</comment>
<dbReference type="PANTHER" id="PTHR21738:SF0">
    <property type="entry name" value="RIBOSOMAL RNA PROCESSING PROTEIN 36 HOMOLOG"/>
    <property type="match status" value="1"/>
</dbReference>
<dbReference type="PANTHER" id="PTHR21738">
    <property type="entry name" value="RIBOSOMAL RNA PROCESSING PROTEIN 36 HOMOLOG"/>
    <property type="match status" value="1"/>
</dbReference>
<proteinExistence type="inferred from homology"/>
<reference evidence="11" key="1">
    <citation type="submission" date="2023-02" db="EMBL/GenBank/DDBJ databases">
        <title>Identification and recombinant expression of a fungal hydrolase from Papiliotrema laurentii that hydrolyzes apple cutin and clears colloidal polyester polyurethane.</title>
        <authorList>
            <consortium name="DOE Joint Genome Institute"/>
            <person name="Roman V.A."/>
            <person name="Bojanowski C."/>
            <person name="Crable B.R."/>
            <person name="Wagner D.N."/>
            <person name="Hung C.S."/>
            <person name="Nadeau L.J."/>
            <person name="Schratz L."/>
            <person name="Haridas S."/>
            <person name="Pangilinan J."/>
            <person name="Lipzen A."/>
            <person name="Na H."/>
            <person name="Yan M."/>
            <person name="Ng V."/>
            <person name="Grigoriev I.V."/>
            <person name="Spatafora J.W."/>
            <person name="Barlow D."/>
            <person name="Biffinger J."/>
            <person name="Kelley-Loughnane N."/>
            <person name="Varaljay V.A."/>
            <person name="Crookes-Goodson W.J."/>
        </authorList>
    </citation>
    <scope>NUCLEOTIDE SEQUENCE</scope>
    <source>
        <strain evidence="11">5307AH</strain>
    </source>
</reference>
<evidence type="ECO:0000256" key="5">
    <source>
        <dbReference type="ARBA" id="ARBA00023054"/>
    </source>
</evidence>
<feature type="region of interest" description="Disordered" evidence="10">
    <location>
        <begin position="211"/>
        <end position="236"/>
    </location>
</feature>
<evidence type="ECO:0000313" key="11">
    <source>
        <dbReference type="EMBL" id="KAK1923571.1"/>
    </source>
</evidence>
<evidence type="ECO:0000256" key="2">
    <source>
        <dbReference type="ARBA" id="ARBA00009418"/>
    </source>
</evidence>
<gene>
    <name evidence="11" type="ORF">DB88DRAFT_540774</name>
</gene>